<dbReference type="RefSeq" id="WP_055281800.1">
    <property type="nucleotide sequence ID" value="NZ_CZAY01000004.1"/>
</dbReference>
<reference evidence="4 5" key="1">
    <citation type="submission" date="2015-09" db="EMBL/GenBank/DDBJ databases">
        <authorList>
            <consortium name="Pathogen Informatics"/>
        </authorList>
    </citation>
    <scope>NUCLEOTIDE SEQUENCE [LARGE SCALE GENOMIC DNA]</scope>
    <source>
        <strain evidence="4 5">2789STDY5834914</strain>
    </source>
</reference>
<evidence type="ECO:0000256" key="1">
    <source>
        <dbReference type="ARBA" id="ARBA00002486"/>
    </source>
</evidence>
<dbReference type="InterPro" id="IPR000600">
    <property type="entry name" value="ROK"/>
</dbReference>
<accession>A0A174L769</accession>
<dbReference type="InterPro" id="IPR036388">
    <property type="entry name" value="WH-like_DNA-bd_sf"/>
</dbReference>
<dbReference type="EMBL" id="CZAY01000004">
    <property type="protein sequence ID" value="CUP17635.1"/>
    <property type="molecule type" value="Genomic_DNA"/>
</dbReference>
<organism evidence="4 5">
    <name type="scientific">Dorea longicatena</name>
    <dbReference type="NCBI Taxonomy" id="88431"/>
    <lineage>
        <taxon>Bacteria</taxon>
        <taxon>Bacillati</taxon>
        <taxon>Bacillota</taxon>
        <taxon>Clostridia</taxon>
        <taxon>Lachnospirales</taxon>
        <taxon>Lachnospiraceae</taxon>
        <taxon>Dorea</taxon>
    </lineage>
</organism>
<dbReference type="PANTHER" id="PTHR18964:SF149">
    <property type="entry name" value="BIFUNCTIONAL UDP-N-ACETYLGLUCOSAMINE 2-EPIMERASE_N-ACETYLMANNOSAMINE KINASE"/>
    <property type="match status" value="1"/>
</dbReference>
<dbReference type="STRING" id="88431.ERS852423_01551"/>
<dbReference type="Gene3D" id="1.10.10.10">
    <property type="entry name" value="Winged helix-like DNA-binding domain superfamily/Winged helix DNA-binding domain"/>
    <property type="match status" value="1"/>
</dbReference>
<evidence type="ECO:0000313" key="5">
    <source>
        <dbReference type="Proteomes" id="UP000095485"/>
    </source>
</evidence>
<dbReference type="GO" id="GO:0009384">
    <property type="term" value="F:N-acylmannosamine kinase activity"/>
    <property type="evidence" value="ECO:0007669"/>
    <property type="project" value="UniProtKB-EC"/>
</dbReference>
<evidence type="ECO:0000313" key="4">
    <source>
        <dbReference type="EMBL" id="CUP17635.1"/>
    </source>
</evidence>
<dbReference type="Gene3D" id="3.30.420.40">
    <property type="match status" value="2"/>
</dbReference>
<keyword evidence="3" id="KW-0119">Carbohydrate metabolism</keyword>
<evidence type="ECO:0000256" key="3">
    <source>
        <dbReference type="ARBA" id="ARBA00022629"/>
    </source>
</evidence>
<sequence>MEQFSLTDIKKKNLSDVYHYIYMNPSCSKQDIATALSVSLPTVSQHLTTLESEQLIEKCGRLSSSVGRRANAYQIISDAKIAIGLEILPHTTHILSINLYGKMIAKETLPVSFEASDAYFSKLKKAVKNFCQINHHKAESILGIGLGVQGLISPDGSELTYGKILDCTGMSIDLFSDAFHVPCKFVHDAECACTSELWENPDITDATYISLGYHLGGAIIVDGQLLTGATGKSGTFEHMTLVPNGLDCYCGRKGCAECYCSGNSLLSDCDNLDEFFSRKATGDPSCLAKWDEYLRHLSILINNLHMVLEHTVILGGHVTPYFTEEDMEYIRSCVAERSTFDDDTSYIIPGKCRTDTVATGAALPFIKDFIEGIYLI</sequence>
<comment type="similarity">
    <text evidence="2">Belongs to the ROK (NagC/XylR) family.</text>
</comment>
<dbReference type="GO" id="GO:0042732">
    <property type="term" value="P:D-xylose metabolic process"/>
    <property type="evidence" value="ECO:0007669"/>
    <property type="project" value="UniProtKB-KW"/>
</dbReference>
<dbReference type="Pfam" id="PF13412">
    <property type="entry name" value="HTH_24"/>
    <property type="match status" value="1"/>
</dbReference>
<protein>
    <submittedName>
        <fullName evidence="4">N-acetylmannosamine kinase</fullName>
        <ecNumber evidence="4">2.7.1.60</ecNumber>
    </submittedName>
</protein>
<dbReference type="InterPro" id="IPR043129">
    <property type="entry name" value="ATPase_NBD"/>
</dbReference>
<dbReference type="Proteomes" id="UP000095485">
    <property type="component" value="Unassembled WGS sequence"/>
</dbReference>
<dbReference type="OrthoDB" id="9796533at2"/>
<name>A0A174L769_9FIRM</name>
<keyword evidence="4" id="KW-0808">Transferase</keyword>
<dbReference type="Pfam" id="PF00480">
    <property type="entry name" value="ROK"/>
    <property type="match status" value="1"/>
</dbReference>
<proteinExistence type="inferred from homology"/>
<keyword evidence="4" id="KW-0418">Kinase</keyword>
<comment type="function">
    <text evidence="1">Transcriptional repressor of xylose-utilizing enzymes.</text>
</comment>
<evidence type="ECO:0000256" key="2">
    <source>
        <dbReference type="ARBA" id="ARBA00006479"/>
    </source>
</evidence>
<dbReference type="EC" id="2.7.1.60" evidence="4"/>
<gene>
    <name evidence="4" type="primary">nanK</name>
    <name evidence="4" type="ORF">ERS852526_00583</name>
</gene>
<dbReference type="AlphaFoldDB" id="A0A174L769"/>
<dbReference type="PANTHER" id="PTHR18964">
    <property type="entry name" value="ROK (REPRESSOR, ORF, KINASE) FAMILY"/>
    <property type="match status" value="1"/>
</dbReference>
<dbReference type="GeneID" id="96227887"/>
<dbReference type="SUPFAM" id="SSF46785">
    <property type="entry name" value="Winged helix' DNA-binding domain"/>
    <property type="match status" value="1"/>
</dbReference>
<dbReference type="SUPFAM" id="SSF53067">
    <property type="entry name" value="Actin-like ATPase domain"/>
    <property type="match status" value="2"/>
</dbReference>
<keyword evidence="3" id="KW-0859">Xylose metabolism</keyword>
<dbReference type="InterPro" id="IPR036390">
    <property type="entry name" value="WH_DNA-bd_sf"/>
</dbReference>